<dbReference type="Proteomes" id="UP001180020">
    <property type="component" value="Unassembled WGS sequence"/>
</dbReference>
<keyword evidence="3" id="KW-1185">Reference proteome</keyword>
<evidence type="ECO:0000256" key="1">
    <source>
        <dbReference type="SAM" id="MobiDB-lite"/>
    </source>
</evidence>
<dbReference type="EMBL" id="JAUJYO010000022">
    <property type="protein sequence ID" value="KAK1281816.1"/>
    <property type="molecule type" value="Genomic_DNA"/>
</dbReference>
<evidence type="ECO:0000313" key="3">
    <source>
        <dbReference type="Proteomes" id="UP001180020"/>
    </source>
</evidence>
<organism evidence="2 3">
    <name type="scientific">Acorus calamus</name>
    <name type="common">Sweet flag</name>
    <dbReference type="NCBI Taxonomy" id="4465"/>
    <lineage>
        <taxon>Eukaryota</taxon>
        <taxon>Viridiplantae</taxon>
        <taxon>Streptophyta</taxon>
        <taxon>Embryophyta</taxon>
        <taxon>Tracheophyta</taxon>
        <taxon>Spermatophyta</taxon>
        <taxon>Magnoliopsida</taxon>
        <taxon>Liliopsida</taxon>
        <taxon>Acoraceae</taxon>
        <taxon>Acorus</taxon>
    </lineage>
</organism>
<sequence>MGLEERMETFALESPHKASRASAITPPDQEGTPFRLSKIGQEDDEEPTDAVRARDSTGAVPVVPSSSLRRPIYGGDGGGSPPRGGIPFRLLGCCWGLSFGKLLSDAIEMDTSQSKSGSKESLAQSNQFNLLQNLPTELVSEGTTISVLSEGSSVSEVPEDIQVSGMSLETNTTISKVVTRAQSHENAQGQSTQCEAITMEESILSDKVESRQDTISPKENGTLASQGITILDSSKKQEEDANSEPAEDRIGTDCSVVQNKQLSDPKAIEKSSRMEPQSNLGKPGIKGISPSGQISITHPVEDSHHISSTSQNSQRPAPTRKSGRKKKSTYKEANSLLQPKSDQHVLQGNPKKEQQQNESPASDQGLSSLPGN</sequence>
<feature type="compositionally biased region" description="Polar residues" evidence="1">
    <location>
        <begin position="356"/>
        <end position="372"/>
    </location>
</feature>
<accession>A0AAV9BZ23</accession>
<comment type="caution">
    <text evidence="2">The sequence shown here is derived from an EMBL/GenBank/DDBJ whole genome shotgun (WGS) entry which is preliminary data.</text>
</comment>
<dbReference type="AlphaFoldDB" id="A0AAV9BZ23"/>
<reference evidence="2" key="2">
    <citation type="submission" date="2023-06" db="EMBL/GenBank/DDBJ databases">
        <authorList>
            <person name="Ma L."/>
            <person name="Liu K.-W."/>
            <person name="Li Z."/>
            <person name="Hsiao Y.-Y."/>
            <person name="Qi Y."/>
            <person name="Fu T."/>
            <person name="Tang G."/>
            <person name="Zhang D."/>
            <person name="Sun W.-H."/>
            <person name="Liu D.-K."/>
            <person name="Li Y."/>
            <person name="Chen G.-Z."/>
            <person name="Liu X.-D."/>
            <person name="Liao X.-Y."/>
            <person name="Jiang Y.-T."/>
            <person name="Yu X."/>
            <person name="Hao Y."/>
            <person name="Huang J."/>
            <person name="Zhao X.-W."/>
            <person name="Ke S."/>
            <person name="Chen Y.-Y."/>
            <person name="Wu W.-L."/>
            <person name="Hsu J.-L."/>
            <person name="Lin Y.-F."/>
            <person name="Huang M.-D."/>
            <person name="Li C.-Y."/>
            <person name="Huang L."/>
            <person name="Wang Z.-W."/>
            <person name="Zhao X."/>
            <person name="Zhong W.-Y."/>
            <person name="Peng D.-H."/>
            <person name="Ahmad S."/>
            <person name="Lan S."/>
            <person name="Zhang J.-S."/>
            <person name="Tsai W.-C."/>
            <person name="Van De Peer Y."/>
            <person name="Liu Z.-J."/>
        </authorList>
    </citation>
    <scope>NUCLEOTIDE SEQUENCE</scope>
    <source>
        <strain evidence="2">CP</strain>
        <tissue evidence="2">Leaves</tissue>
    </source>
</reference>
<proteinExistence type="predicted"/>
<reference evidence="2" key="1">
    <citation type="journal article" date="2023" name="Nat. Commun.">
        <title>Diploid and tetraploid genomes of Acorus and the evolution of monocots.</title>
        <authorList>
            <person name="Ma L."/>
            <person name="Liu K.W."/>
            <person name="Li Z."/>
            <person name="Hsiao Y.Y."/>
            <person name="Qi Y."/>
            <person name="Fu T."/>
            <person name="Tang G.D."/>
            <person name="Zhang D."/>
            <person name="Sun W.H."/>
            <person name="Liu D.K."/>
            <person name="Li Y."/>
            <person name="Chen G.Z."/>
            <person name="Liu X.D."/>
            <person name="Liao X.Y."/>
            <person name="Jiang Y.T."/>
            <person name="Yu X."/>
            <person name="Hao Y."/>
            <person name="Huang J."/>
            <person name="Zhao X.W."/>
            <person name="Ke S."/>
            <person name="Chen Y.Y."/>
            <person name="Wu W.L."/>
            <person name="Hsu J.L."/>
            <person name="Lin Y.F."/>
            <person name="Huang M.D."/>
            <person name="Li C.Y."/>
            <person name="Huang L."/>
            <person name="Wang Z.W."/>
            <person name="Zhao X."/>
            <person name="Zhong W.Y."/>
            <person name="Peng D.H."/>
            <person name="Ahmad S."/>
            <person name="Lan S."/>
            <person name="Zhang J.S."/>
            <person name="Tsai W.C."/>
            <person name="Van de Peer Y."/>
            <person name="Liu Z.J."/>
        </authorList>
    </citation>
    <scope>NUCLEOTIDE SEQUENCE</scope>
    <source>
        <strain evidence="2">CP</strain>
    </source>
</reference>
<feature type="region of interest" description="Disordered" evidence="1">
    <location>
        <begin position="1"/>
        <end position="81"/>
    </location>
</feature>
<feature type="compositionally biased region" description="Polar residues" evidence="1">
    <location>
        <begin position="331"/>
        <end position="346"/>
    </location>
</feature>
<feature type="region of interest" description="Disordered" evidence="1">
    <location>
        <begin position="206"/>
        <end position="372"/>
    </location>
</feature>
<name>A0AAV9BZ23_ACOCL</name>
<gene>
    <name evidence="2" type="ORF">QJS10_CPB22g00612</name>
</gene>
<protein>
    <submittedName>
        <fullName evidence="2">Uncharacterized protein</fullName>
    </submittedName>
</protein>
<feature type="compositionally biased region" description="Polar residues" evidence="1">
    <location>
        <begin position="213"/>
        <end position="232"/>
    </location>
</feature>
<feature type="compositionally biased region" description="Polar residues" evidence="1">
    <location>
        <begin position="306"/>
        <end position="316"/>
    </location>
</feature>
<evidence type="ECO:0000313" key="2">
    <source>
        <dbReference type="EMBL" id="KAK1281816.1"/>
    </source>
</evidence>